<reference evidence="14 15" key="1">
    <citation type="submission" date="2017-06" db="EMBL/GenBank/DDBJ databases">
        <authorList>
            <person name="Kim H.J."/>
            <person name="Triplett B.A."/>
        </authorList>
    </citation>
    <scope>NUCLEOTIDE SEQUENCE [LARGE SCALE GENOMIC DNA]</scope>
    <source>
        <strain evidence="14 15">DSM 25597</strain>
    </source>
</reference>
<dbReference type="GO" id="GO:0140701">
    <property type="term" value="F:3',3'-cyclic GMP-AMP synthase activity"/>
    <property type="evidence" value="ECO:0007669"/>
    <property type="project" value="InterPro"/>
</dbReference>
<evidence type="ECO:0000256" key="5">
    <source>
        <dbReference type="ARBA" id="ARBA00022840"/>
    </source>
</evidence>
<dbReference type="Pfam" id="PF21654">
    <property type="entry name" value="DncV-like_NTFase"/>
    <property type="match status" value="1"/>
</dbReference>
<dbReference type="RefSeq" id="WP_089373973.1">
    <property type="nucleotide sequence ID" value="NZ_BMEP01000004.1"/>
</dbReference>
<accession>A0A239DYN7</accession>
<dbReference type="GO" id="GO:0005525">
    <property type="term" value="F:GTP binding"/>
    <property type="evidence" value="ECO:0007669"/>
    <property type="project" value="UniProtKB-KW"/>
</dbReference>
<gene>
    <name evidence="14" type="ORF">SAMN06265376_11312</name>
</gene>
<evidence type="ECO:0000256" key="4">
    <source>
        <dbReference type="ARBA" id="ARBA00022741"/>
    </source>
</evidence>
<evidence type="ECO:0000256" key="10">
    <source>
        <dbReference type="ARBA" id="ARBA00044145"/>
    </source>
</evidence>
<dbReference type="EMBL" id="FZNY01000013">
    <property type="protein sequence ID" value="SNS37605.1"/>
    <property type="molecule type" value="Genomic_DNA"/>
</dbReference>
<name>A0A239DYN7_9FLAO</name>
<comment type="catalytic activity">
    <reaction evidence="11">
        <text>GTP + ATP = 3',3'-cGAMP + 2 diphosphate</text>
        <dbReference type="Rhea" id="RHEA:35647"/>
        <dbReference type="ChEBI" id="CHEBI:30616"/>
        <dbReference type="ChEBI" id="CHEBI:33019"/>
        <dbReference type="ChEBI" id="CHEBI:37565"/>
        <dbReference type="ChEBI" id="CHEBI:71501"/>
    </reaction>
    <physiologicalReaction direction="left-to-right" evidence="11">
        <dbReference type="Rhea" id="RHEA:35648"/>
    </physiologicalReaction>
</comment>
<dbReference type="GO" id="GO:0046872">
    <property type="term" value="F:metal ion binding"/>
    <property type="evidence" value="ECO:0007669"/>
    <property type="project" value="UniProtKB-KW"/>
</dbReference>
<dbReference type="OrthoDB" id="661552at2"/>
<keyword evidence="5" id="KW-0067">ATP-binding</keyword>
<proteinExistence type="predicted"/>
<protein>
    <recommendedName>
        <fullName evidence="10">Cyclic GMP-AMP synthase</fullName>
    </recommendedName>
</protein>
<evidence type="ECO:0000256" key="11">
    <source>
        <dbReference type="ARBA" id="ARBA00048304"/>
    </source>
</evidence>
<dbReference type="AlphaFoldDB" id="A0A239DYN7"/>
<keyword evidence="7" id="KW-0546">Nucleotide metabolism</keyword>
<evidence type="ECO:0000313" key="14">
    <source>
        <dbReference type="EMBL" id="SNS37605.1"/>
    </source>
</evidence>
<evidence type="ECO:0000256" key="7">
    <source>
        <dbReference type="ARBA" id="ARBA00023080"/>
    </source>
</evidence>
<feature type="compositionally biased region" description="Polar residues" evidence="12">
    <location>
        <begin position="314"/>
        <end position="327"/>
    </location>
</feature>
<dbReference type="Proteomes" id="UP000198379">
    <property type="component" value="Unassembled WGS sequence"/>
</dbReference>
<dbReference type="InterPro" id="IPR048445">
    <property type="entry name" value="DncV-like_NTFase"/>
</dbReference>
<evidence type="ECO:0000256" key="2">
    <source>
        <dbReference type="ARBA" id="ARBA00022695"/>
    </source>
</evidence>
<organism evidence="14 15">
    <name type="scientific">Dokdonia pacifica</name>
    <dbReference type="NCBI Taxonomy" id="1627892"/>
    <lineage>
        <taxon>Bacteria</taxon>
        <taxon>Pseudomonadati</taxon>
        <taxon>Bacteroidota</taxon>
        <taxon>Flavobacteriia</taxon>
        <taxon>Flavobacteriales</taxon>
        <taxon>Flavobacteriaceae</taxon>
        <taxon>Dokdonia</taxon>
    </lineage>
</organism>
<evidence type="ECO:0000256" key="12">
    <source>
        <dbReference type="SAM" id="MobiDB-lite"/>
    </source>
</evidence>
<keyword evidence="1" id="KW-0808">Transferase</keyword>
<dbReference type="GO" id="GO:0005524">
    <property type="term" value="F:ATP binding"/>
    <property type="evidence" value="ECO:0007669"/>
    <property type="project" value="UniProtKB-KW"/>
</dbReference>
<keyword evidence="8" id="KW-0051">Antiviral defense</keyword>
<keyword evidence="3" id="KW-0479">Metal-binding</keyword>
<feature type="region of interest" description="Disordered" evidence="12">
    <location>
        <begin position="314"/>
        <end position="337"/>
    </location>
</feature>
<dbReference type="GO" id="GO:0009117">
    <property type="term" value="P:nucleotide metabolic process"/>
    <property type="evidence" value="ECO:0007669"/>
    <property type="project" value="UniProtKB-KW"/>
</dbReference>
<keyword evidence="15" id="KW-1185">Reference proteome</keyword>
<dbReference type="NCBIfam" id="NF041078">
    <property type="entry name" value="cGAS"/>
    <property type="match status" value="1"/>
</dbReference>
<keyword evidence="9" id="KW-0342">GTP-binding</keyword>
<evidence type="ECO:0000256" key="1">
    <source>
        <dbReference type="ARBA" id="ARBA00022679"/>
    </source>
</evidence>
<evidence type="ECO:0000313" key="15">
    <source>
        <dbReference type="Proteomes" id="UP000198379"/>
    </source>
</evidence>
<evidence type="ECO:0000256" key="3">
    <source>
        <dbReference type="ARBA" id="ARBA00022723"/>
    </source>
</evidence>
<dbReference type="InterPro" id="IPR047805">
    <property type="entry name" value="GAMP_synthase"/>
</dbReference>
<feature type="domain" description="Cyclic GMP-AMP synthase DncV-like nucleotidyltransferase" evidence="13">
    <location>
        <begin position="49"/>
        <end position="127"/>
    </location>
</feature>
<evidence type="ECO:0000256" key="8">
    <source>
        <dbReference type="ARBA" id="ARBA00023118"/>
    </source>
</evidence>
<keyword evidence="2" id="KW-0548">Nucleotidyltransferase</keyword>
<evidence type="ECO:0000259" key="13">
    <source>
        <dbReference type="Pfam" id="PF21654"/>
    </source>
</evidence>
<keyword evidence="4" id="KW-0547">Nucleotide-binding</keyword>
<sequence>MANCNGLILNYSNNLNISKKKKDKLRDSKNFLQDKITSYFKKNHPDYIPEFYIQGSYKMKTMILTKDNECDLDYGVYFKRDVDVTGTTLQKWVKKALKDVTSIPTEHRKKCIRVKYKAEYHIDFPVYYFPDDCDHPLLAVKDDDLQESDPREVVDWYNSEKDENGQLNRIVKYLKGWGDYKRNKMPSGLAMTILATENIQYNDRDDIALKDTLIAIHNTLLEDFECKVPGTPYDDLFADYDSTRMNNFLDNLDSFVDDAIEAVENESNQRKASKLWRKHLGRDKFPLGEDVDVDAKEVSLRKTSKNILTGTAYSQKDGSISNNSSGVKNKIHTNFGG</sequence>
<keyword evidence="6" id="KW-0460">Magnesium</keyword>
<evidence type="ECO:0000256" key="6">
    <source>
        <dbReference type="ARBA" id="ARBA00022842"/>
    </source>
</evidence>
<dbReference type="GO" id="GO:0051607">
    <property type="term" value="P:defense response to virus"/>
    <property type="evidence" value="ECO:0007669"/>
    <property type="project" value="UniProtKB-KW"/>
</dbReference>
<evidence type="ECO:0000256" key="9">
    <source>
        <dbReference type="ARBA" id="ARBA00023134"/>
    </source>
</evidence>